<dbReference type="AlphaFoldDB" id="A0A6M3M910"/>
<gene>
    <name evidence="3" type="ORF">MM171B01437_0011</name>
</gene>
<feature type="coiled-coil region" evidence="1">
    <location>
        <begin position="6"/>
        <end position="33"/>
    </location>
</feature>
<protein>
    <recommendedName>
        <fullName evidence="2">DUF5679 domain-containing protein</fullName>
    </recommendedName>
</protein>
<accession>A0A6M3M910</accession>
<feature type="domain" description="DUF5679" evidence="2">
    <location>
        <begin position="6"/>
        <end position="44"/>
    </location>
</feature>
<evidence type="ECO:0000259" key="2">
    <source>
        <dbReference type="Pfam" id="PF18930"/>
    </source>
</evidence>
<reference evidence="3" key="1">
    <citation type="submission" date="2020-03" db="EMBL/GenBank/DDBJ databases">
        <title>The deep terrestrial virosphere.</title>
        <authorList>
            <person name="Holmfeldt K."/>
            <person name="Nilsson E."/>
            <person name="Simone D."/>
            <person name="Lopez-Fernandez M."/>
            <person name="Wu X."/>
            <person name="de Brujin I."/>
            <person name="Lundin D."/>
            <person name="Andersson A."/>
            <person name="Bertilsson S."/>
            <person name="Dopson M."/>
        </authorList>
    </citation>
    <scope>NUCLEOTIDE SEQUENCE</scope>
    <source>
        <strain evidence="3">MM171B01437</strain>
    </source>
</reference>
<evidence type="ECO:0000256" key="1">
    <source>
        <dbReference type="SAM" id="Coils"/>
    </source>
</evidence>
<proteinExistence type="predicted"/>
<keyword evidence="1" id="KW-0175">Coiled coil</keyword>
<name>A0A6M3M910_9ZZZZ</name>
<dbReference type="Pfam" id="PF18930">
    <property type="entry name" value="DUF5679"/>
    <property type="match status" value="1"/>
</dbReference>
<dbReference type="EMBL" id="MT143761">
    <property type="protein sequence ID" value="QJB02143.1"/>
    <property type="molecule type" value="Genomic_DNA"/>
</dbReference>
<evidence type="ECO:0000313" key="3">
    <source>
        <dbReference type="EMBL" id="QJB02143.1"/>
    </source>
</evidence>
<dbReference type="InterPro" id="IPR044044">
    <property type="entry name" value="DUF5679"/>
</dbReference>
<sequence length="52" mass="5904">MTQARCMRCRKQIEILNEEKHTLKNRMEAMRGKCPVCGTKVSRILGKPKSGG</sequence>
<organism evidence="3">
    <name type="scientific">viral metagenome</name>
    <dbReference type="NCBI Taxonomy" id="1070528"/>
    <lineage>
        <taxon>unclassified sequences</taxon>
        <taxon>metagenomes</taxon>
        <taxon>organismal metagenomes</taxon>
    </lineage>
</organism>